<protein>
    <recommendedName>
        <fullName evidence="3">Glycosyl transferase family 2</fullName>
    </recommendedName>
</protein>
<dbReference type="OrthoDB" id="7834507at2"/>
<dbReference type="KEGG" id="palw:PSAL_005090"/>
<name>A0A418SF39_9RHOB</name>
<dbReference type="AlphaFoldDB" id="A0A418SF39"/>
<keyword evidence="2" id="KW-1185">Reference proteome</keyword>
<dbReference type="RefSeq" id="WP_119839641.1">
    <property type="nucleotide sequence ID" value="NZ_CP060436.1"/>
</dbReference>
<accession>A0A418SF39</accession>
<proteinExistence type="predicted"/>
<dbReference type="EMBL" id="CP060436">
    <property type="protein sequence ID" value="QPM89294.1"/>
    <property type="molecule type" value="Genomic_DNA"/>
</dbReference>
<reference evidence="1 2" key="1">
    <citation type="submission" date="2020-08" db="EMBL/GenBank/DDBJ databases">
        <title>Genome sequence of Rhodobacteraceae bacterium Lw-13e.</title>
        <authorList>
            <person name="Poehlein A."/>
            <person name="Wolter L."/>
            <person name="Daniel R."/>
            <person name="Brinkhoff T."/>
        </authorList>
    </citation>
    <scope>NUCLEOTIDE SEQUENCE [LARGE SCALE GENOMIC DNA]</scope>
    <source>
        <strain evidence="1 2">Lw-13e</strain>
    </source>
</reference>
<evidence type="ECO:0000313" key="2">
    <source>
        <dbReference type="Proteomes" id="UP000283786"/>
    </source>
</evidence>
<evidence type="ECO:0000313" key="1">
    <source>
        <dbReference type="EMBL" id="QPM89294.1"/>
    </source>
</evidence>
<organism evidence="1 2">
    <name type="scientific">Pseudooceanicola algae</name>
    <dbReference type="NCBI Taxonomy" id="1537215"/>
    <lineage>
        <taxon>Bacteria</taxon>
        <taxon>Pseudomonadati</taxon>
        <taxon>Pseudomonadota</taxon>
        <taxon>Alphaproteobacteria</taxon>
        <taxon>Rhodobacterales</taxon>
        <taxon>Paracoccaceae</taxon>
        <taxon>Pseudooceanicola</taxon>
    </lineage>
</organism>
<dbReference type="Proteomes" id="UP000283786">
    <property type="component" value="Chromosome"/>
</dbReference>
<dbReference type="Pfam" id="PF13704">
    <property type="entry name" value="Glyco_tranf_2_4"/>
    <property type="match status" value="1"/>
</dbReference>
<sequence>MDRGTPPDQAPTRAPHFEAIRTEVTPNVVLPGPLSAQPTWGIVSTVKAPLADIARFAAWHLTLGASQVHLFLDVPDPATEAFLQGDPRIEVTACDDAYWQRVQKDRPASHQRRQFRNASLCYRNSGLDWLAHVDVDEFLMPPDDLMGILAQAPEDIAQIQILPAERLAGSQSHFKLTARFAGQDPSVLHEIYPTYGAYLRGGYVSHLEGKAIVRTGLPGCRLGLHTLRRNKAPITNVAVLHGTWLGHAHVTDWASFRDKLAFRLEKGSYRNQRPRFGLGELLGFLQEDGGEPALRAFFDEVCADTPRLRAALQNHGMLLTRDLALDACCERVFGCHPKDLPA</sequence>
<evidence type="ECO:0008006" key="3">
    <source>
        <dbReference type="Google" id="ProtNLM"/>
    </source>
</evidence>
<gene>
    <name evidence="1" type="ORF">PSAL_005090</name>
</gene>